<protein>
    <submittedName>
        <fullName evidence="3">DegV family protein</fullName>
    </submittedName>
</protein>
<dbReference type="PROSITE" id="PS51482">
    <property type="entry name" value="DEGV"/>
    <property type="match status" value="1"/>
</dbReference>
<dbReference type="Proteomes" id="UP001398420">
    <property type="component" value="Unassembled WGS sequence"/>
</dbReference>
<dbReference type="RefSeq" id="WP_087682337.1">
    <property type="nucleotide sequence ID" value="NZ_CP147847.1"/>
</dbReference>
<dbReference type="InterPro" id="IPR050270">
    <property type="entry name" value="DegV_domain_contain"/>
</dbReference>
<keyword evidence="4" id="KW-1185">Reference proteome</keyword>
<keyword evidence="2" id="KW-0446">Lipid-binding</keyword>
<dbReference type="Pfam" id="PF02645">
    <property type="entry name" value="DegV"/>
    <property type="match status" value="1"/>
</dbReference>
<dbReference type="Gene3D" id="3.30.1180.10">
    <property type="match status" value="1"/>
</dbReference>
<dbReference type="PANTHER" id="PTHR33434:SF3">
    <property type="entry name" value="DEGV DOMAIN-CONTAINING PROTEIN YITS"/>
    <property type="match status" value="1"/>
</dbReference>
<evidence type="ECO:0000256" key="1">
    <source>
        <dbReference type="ARBA" id="ARBA00003238"/>
    </source>
</evidence>
<name>A0ABU9LGB6_9BACL</name>
<dbReference type="PANTHER" id="PTHR33434">
    <property type="entry name" value="DEGV DOMAIN-CONTAINING PROTEIN DR_1986-RELATED"/>
    <property type="match status" value="1"/>
</dbReference>
<dbReference type="EMBL" id="JBCEWA010000001">
    <property type="protein sequence ID" value="MEL5986817.1"/>
    <property type="molecule type" value="Genomic_DNA"/>
</dbReference>
<evidence type="ECO:0000256" key="2">
    <source>
        <dbReference type="ARBA" id="ARBA00023121"/>
    </source>
</evidence>
<dbReference type="Gene3D" id="3.40.50.10170">
    <property type="match status" value="1"/>
</dbReference>
<dbReference type="SUPFAM" id="SSF82549">
    <property type="entry name" value="DAK1/DegV-like"/>
    <property type="match status" value="1"/>
</dbReference>
<sequence length="287" mass="32236">MKLFADSACDLPQSFYVDNNVHLFPLRVELDGKEFDDVIGIDVQKVYDEIRNGKSPKTSQVSPEVFLYAFEELAKSGEEGLYIAFSSELSGTYNTARMMREQVLENYPDLKLEIIDSKCASLGYGMVVKEAVRVRDHAYSFEDVVARTRFQAEHMEHLFTVEDLDFLAKGGRVSKTSAFIGGLLSIKPLLHVEDGKLIPIEKMRGRKKVFKRILDVMEERGETLSKQVIAISHGDDLAAAQEMKEMIIERFHPVAVELHVIGSTIACHAGPGTIAVFFLNELYPEAL</sequence>
<organism evidence="3 4">
    <name type="scientific">Kurthia gibsonii</name>
    <dbReference type="NCBI Taxonomy" id="33946"/>
    <lineage>
        <taxon>Bacteria</taxon>
        <taxon>Bacillati</taxon>
        <taxon>Bacillota</taxon>
        <taxon>Bacilli</taxon>
        <taxon>Bacillales</taxon>
        <taxon>Caryophanaceae</taxon>
        <taxon>Kurthia</taxon>
    </lineage>
</organism>
<dbReference type="InterPro" id="IPR043168">
    <property type="entry name" value="DegV_C"/>
</dbReference>
<gene>
    <name evidence="3" type="ORF">AAF454_00110</name>
</gene>
<comment type="caution">
    <text evidence="3">The sequence shown here is derived from an EMBL/GenBank/DDBJ whole genome shotgun (WGS) entry which is preliminary data.</text>
</comment>
<accession>A0ABU9LGB6</accession>
<proteinExistence type="predicted"/>
<reference evidence="3 4" key="1">
    <citation type="submission" date="2024-04" db="EMBL/GenBank/DDBJ databases">
        <authorList>
            <person name="Wu Y.S."/>
            <person name="Zhang L."/>
        </authorList>
    </citation>
    <scope>NUCLEOTIDE SEQUENCE [LARGE SCALE GENOMIC DNA]</scope>
    <source>
        <strain evidence="3 4">KG-01</strain>
    </source>
</reference>
<evidence type="ECO:0000313" key="3">
    <source>
        <dbReference type="EMBL" id="MEL5986817.1"/>
    </source>
</evidence>
<dbReference type="InterPro" id="IPR003797">
    <property type="entry name" value="DegV"/>
</dbReference>
<evidence type="ECO:0000313" key="4">
    <source>
        <dbReference type="Proteomes" id="UP001398420"/>
    </source>
</evidence>
<dbReference type="NCBIfam" id="TIGR00762">
    <property type="entry name" value="DegV"/>
    <property type="match status" value="1"/>
</dbReference>
<comment type="function">
    <text evidence="1">May bind long-chain fatty acids, such as palmitate, and may play a role in lipid transport or fatty acid metabolism.</text>
</comment>